<dbReference type="PRINTS" id="PR00503">
    <property type="entry name" value="BROMODOMAIN"/>
</dbReference>
<dbReference type="InterPro" id="IPR050935">
    <property type="entry name" value="Bromo_chromatin_reader"/>
</dbReference>
<feature type="compositionally biased region" description="Basic residues" evidence="3">
    <location>
        <begin position="213"/>
        <end position="222"/>
    </location>
</feature>
<evidence type="ECO:0000256" key="3">
    <source>
        <dbReference type="SAM" id="MobiDB-lite"/>
    </source>
</evidence>
<name>A0A4Y2P1K1_ARAVE</name>
<dbReference type="Proteomes" id="UP000499080">
    <property type="component" value="Unassembled WGS sequence"/>
</dbReference>
<keyword evidence="6" id="KW-1185">Reference proteome</keyword>
<feature type="compositionally biased region" description="Low complexity" evidence="3">
    <location>
        <begin position="179"/>
        <end position="195"/>
    </location>
</feature>
<reference evidence="5 6" key="1">
    <citation type="journal article" date="2019" name="Sci. Rep.">
        <title>Orb-weaving spider Araneus ventricosus genome elucidates the spidroin gene catalogue.</title>
        <authorList>
            <person name="Kono N."/>
            <person name="Nakamura H."/>
            <person name="Ohtoshi R."/>
            <person name="Moran D.A.P."/>
            <person name="Shinohara A."/>
            <person name="Yoshida Y."/>
            <person name="Fujiwara M."/>
            <person name="Mori M."/>
            <person name="Tomita M."/>
            <person name="Arakawa K."/>
        </authorList>
    </citation>
    <scope>NUCLEOTIDE SEQUENCE [LARGE SCALE GENOMIC DNA]</scope>
</reference>
<evidence type="ECO:0000313" key="6">
    <source>
        <dbReference type="Proteomes" id="UP000499080"/>
    </source>
</evidence>
<dbReference type="InterPro" id="IPR001487">
    <property type="entry name" value="Bromodomain"/>
</dbReference>
<accession>A0A4Y2P1K1</accession>
<dbReference type="Gene3D" id="1.20.920.10">
    <property type="entry name" value="Bromodomain-like"/>
    <property type="match status" value="1"/>
</dbReference>
<proteinExistence type="predicted"/>
<dbReference type="GO" id="GO:0006338">
    <property type="term" value="P:chromatin remodeling"/>
    <property type="evidence" value="ECO:0007669"/>
    <property type="project" value="TreeGrafter"/>
</dbReference>
<gene>
    <name evidence="5" type="primary">fs(1)h_1</name>
    <name evidence="5" type="ORF">AVEN_265404_1</name>
</gene>
<evidence type="ECO:0000259" key="4">
    <source>
        <dbReference type="PROSITE" id="PS50014"/>
    </source>
</evidence>
<dbReference type="PROSITE" id="PS50014">
    <property type="entry name" value="BROMODOMAIN_2"/>
    <property type="match status" value="1"/>
</dbReference>
<dbReference type="GO" id="GO:0006355">
    <property type="term" value="P:regulation of DNA-templated transcription"/>
    <property type="evidence" value="ECO:0007669"/>
    <property type="project" value="TreeGrafter"/>
</dbReference>
<dbReference type="GO" id="GO:0005634">
    <property type="term" value="C:nucleus"/>
    <property type="evidence" value="ECO:0007669"/>
    <property type="project" value="TreeGrafter"/>
</dbReference>
<dbReference type="AlphaFoldDB" id="A0A4Y2P1K1"/>
<dbReference type="EMBL" id="BGPR01010271">
    <property type="protein sequence ID" value="GBN45234.1"/>
    <property type="molecule type" value="Genomic_DNA"/>
</dbReference>
<keyword evidence="1 2" id="KW-0103">Bromodomain</keyword>
<feature type="region of interest" description="Disordered" evidence="3">
    <location>
        <begin position="77"/>
        <end position="122"/>
    </location>
</feature>
<dbReference type="GO" id="GO:0000785">
    <property type="term" value="C:chromatin"/>
    <property type="evidence" value="ECO:0007669"/>
    <property type="project" value="TreeGrafter"/>
</dbReference>
<feature type="domain" description="Bromo" evidence="4">
    <location>
        <begin position="1"/>
        <end position="58"/>
    </location>
</feature>
<evidence type="ECO:0000256" key="2">
    <source>
        <dbReference type="PROSITE-ProRule" id="PRU00035"/>
    </source>
</evidence>
<dbReference type="SMART" id="SM00297">
    <property type="entry name" value="BROMO"/>
    <property type="match status" value="1"/>
</dbReference>
<comment type="caution">
    <text evidence="5">The sequence shown here is derived from an EMBL/GenBank/DDBJ whole genome shotgun (WGS) entry which is preliminary data.</text>
</comment>
<dbReference type="SUPFAM" id="SSF47370">
    <property type="entry name" value="Bromodomain"/>
    <property type="match status" value="1"/>
</dbReference>
<dbReference type="InterPro" id="IPR036427">
    <property type="entry name" value="Bromodomain-like_sf"/>
</dbReference>
<feature type="region of interest" description="Disordered" evidence="3">
    <location>
        <begin position="137"/>
        <end position="225"/>
    </location>
</feature>
<feature type="compositionally biased region" description="Basic and acidic residues" evidence="3">
    <location>
        <begin position="160"/>
        <end position="169"/>
    </location>
</feature>
<evidence type="ECO:0000256" key="1">
    <source>
        <dbReference type="ARBA" id="ARBA00023117"/>
    </source>
</evidence>
<organism evidence="5 6">
    <name type="scientific">Araneus ventricosus</name>
    <name type="common">Orbweaver spider</name>
    <name type="synonym">Epeira ventricosa</name>
    <dbReference type="NCBI Taxonomy" id="182803"/>
    <lineage>
        <taxon>Eukaryota</taxon>
        <taxon>Metazoa</taxon>
        <taxon>Ecdysozoa</taxon>
        <taxon>Arthropoda</taxon>
        <taxon>Chelicerata</taxon>
        <taxon>Arachnida</taxon>
        <taxon>Araneae</taxon>
        <taxon>Araneomorphae</taxon>
        <taxon>Entelegynae</taxon>
        <taxon>Araneoidea</taxon>
        <taxon>Araneidae</taxon>
        <taxon>Araneus</taxon>
    </lineage>
</organism>
<feature type="compositionally biased region" description="Low complexity" evidence="3">
    <location>
        <begin position="94"/>
        <end position="113"/>
    </location>
</feature>
<dbReference type="PANTHER" id="PTHR22880">
    <property type="entry name" value="FALZ-RELATED BROMODOMAIN-CONTAINING PROTEINS"/>
    <property type="match status" value="1"/>
</dbReference>
<feature type="compositionally biased region" description="Basic residues" evidence="3">
    <location>
        <begin position="147"/>
        <end position="159"/>
    </location>
</feature>
<protein>
    <submittedName>
        <fullName evidence="5">Homeotic protein female sterile</fullName>
    </submittedName>
</protein>
<dbReference type="PANTHER" id="PTHR22880:SF225">
    <property type="entry name" value="BROMODOMAIN-CONTAINING PROTEIN BET-1-RELATED"/>
    <property type="match status" value="1"/>
</dbReference>
<sequence length="263" mass="29910">MLLHLPDYSQVIKHPMDLQTIKRKLDNHEYKSPDEFASDVRLIFTTCYKYNPPDHEVVVMARKLQGVFEIKYAEMPDEPPASDVTMNHEKTEDSAQSISSDLLSDSLSDSGSADSKEEEEKRLKVLQEKFKKATEQISVLTPETKKKDKNKKKQKRRGKSKEIKDHDLPLFEPPTMAVSPAAQPTPTKATKKTSTGKVPKANSETPNQNKKTYDKRRKKAPKYQKGNFVTIQRTQFGTGLKLRPQFLGLGPKLTLGIGMKLRR</sequence>
<evidence type="ECO:0000313" key="5">
    <source>
        <dbReference type="EMBL" id="GBN45234.1"/>
    </source>
</evidence>
<dbReference type="Pfam" id="PF00439">
    <property type="entry name" value="Bromodomain"/>
    <property type="match status" value="1"/>
</dbReference>
<dbReference type="OrthoDB" id="784962at2759"/>